<dbReference type="STRING" id="426428.A0A0D2XL55"/>
<accession>A0A0D2XL55</accession>
<dbReference type="AlphaFoldDB" id="A0A0D2XL55"/>
<name>A0A0D2XL55_FUSOF</name>
<organism evidence="1 2">
    <name type="scientific">Fusarium oxysporum (strain Fo5176)</name>
    <name type="common">Fusarium vascular wilt</name>
    <dbReference type="NCBI Taxonomy" id="660025"/>
    <lineage>
        <taxon>Eukaryota</taxon>
        <taxon>Fungi</taxon>
        <taxon>Dikarya</taxon>
        <taxon>Ascomycota</taxon>
        <taxon>Pezizomycotina</taxon>
        <taxon>Sordariomycetes</taxon>
        <taxon>Hypocreomycetidae</taxon>
        <taxon>Hypocreales</taxon>
        <taxon>Nectriaceae</taxon>
        <taxon>Fusarium</taxon>
        <taxon>Fusarium oxysporum species complex</taxon>
    </lineage>
</organism>
<evidence type="ECO:0000313" key="1">
    <source>
        <dbReference type="EnsemblFungi" id="FOXG_04679P0"/>
    </source>
</evidence>
<dbReference type="EnsemblFungi" id="FOXG_04679T0">
    <property type="protein sequence ID" value="FOXG_04679P0"/>
    <property type="gene ID" value="FOXG_04679"/>
</dbReference>
<reference evidence="2" key="1">
    <citation type="journal article" date="2012" name="Mol. Plant Microbe Interact.">
        <title>A highly conserved effector in Fusarium oxysporum is required for full virulence on Arabidopsis.</title>
        <authorList>
            <person name="Thatcher L.F."/>
            <person name="Gardiner D.M."/>
            <person name="Kazan K."/>
            <person name="Manners J."/>
        </authorList>
    </citation>
    <scope>NUCLEOTIDE SEQUENCE [LARGE SCALE GENOMIC DNA]</scope>
    <source>
        <strain evidence="2">Fo5176</strain>
    </source>
</reference>
<evidence type="ECO:0000313" key="2">
    <source>
        <dbReference type="Proteomes" id="UP000002489"/>
    </source>
</evidence>
<sequence>MGSSEVTLAPQRSHKLGTCAIEILTLKVVADIWEPYAQQVLDKWINYKDNDGKQVVIRPHWAKEWYPYTVDGNPWIEKLKKETYKNEIAEFKGLMAAIEKDTQVQVQEVLAKSFFRRLLAKSSCGVFRSETMPN</sequence>
<proteinExistence type="predicted"/>
<dbReference type="Proteomes" id="UP000002489">
    <property type="component" value="Unassembled WGS sequence"/>
</dbReference>
<protein>
    <submittedName>
        <fullName evidence="1">Uncharacterized protein</fullName>
    </submittedName>
</protein>
<reference evidence="1" key="2">
    <citation type="submission" date="2025-08" db="UniProtKB">
        <authorList>
            <consortium name="EnsemblFungi"/>
        </authorList>
    </citation>
    <scope>IDENTIFICATION</scope>
    <source>
        <strain evidence="1">4287 / CBS 123668 / FGSC 9935 / NRRL 34936</strain>
    </source>
</reference>